<reference evidence="12 13" key="1">
    <citation type="journal article" date="2008" name="Int. J. Syst. Evol. Microbiol.">
        <title>Tessaracoccus flavescens sp. nov., isolated from marine sediment.</title>
        <authorList>
            <person name="Lee D.W."/>
            <person name="Lee S.D."/>
        </authorList>
    </citation>
    <scope>NUCLEOTIDE SEQUENCE [LARGE SCALE GENOMIC DNA]</scope>
    <source>
        <strain evidence="12 13">SST-39T</strain>
    </source>
</reference>
<comment type="function">
    <text evidence="1 9">May be involved in recombinational repair of damaged DNA.</text>
</comment>
<keyword evidence="4" id="KW-0547">Nucleotide-binding</keyword>
<evidence type="ECO:0000256" key="9">
    <source>
        <dbReference type="PIRNR" id="PIRNR003128"/>
    </source>
</evidence>
<evidence type="ECO:0000256" key="8">
    <source>
        <dbReference type="ARBA" id="ARBA00033408"/>
    </source>
</evidence>
<comment type="similarity">
    <text evidence="2 9">Belongs to the RecN family.</text>
</comment>
<dbReference type="STRING" id="399497.BW733_14960"/>
<proteinExistence type="inferred from homology"/>
<dbReference type="InterPro" id="IPR004604">
    <property type="entry name" value="DNA_recomb/repair_RecN"/>
</dbReference>
<dbReference type="OrthoDB" id="9806954at2"/>
<evidence type="ECO:0000256" key="6">
    <source>
        <dbReference type="ARBA" id="ARBA00022840"/>
    </source>
</evidence>
<organism evidence="12 13">
    <name type="scientific">Tessaracoccus flavescens</name>
    <dbReference type="NCBI Taxonomy" id="399497"/>
    <lineage>
        <taxon>Bacteria</taxon>
        <taxon>Bacillati</taxon>
        <taxon>Actinomycetota</taxon>
        <taxon>Actinomycetes</taxon>
        <taxon>Propionibacteriales</taxon>
        <taxon>Propionibacteriaceae</taxon>
        <taxon>Tessaracoccus</taxon>
    </lineage>
</organism>
<dbReference type="PANTHER" id="PTHR11059">
    <property type="entry name" value="DNA REPAIR PROTEIN RECN"/>
    <property type="match status" value="1"/>
</dbReference>
<dbReference type="PANTHER" id="PTHR11059:SF0">
    <property type="entry name" value="DNA REPAIR PROTEIN RECN"/>
    <property type="match status" value="1"/>
</dbReference>
<keyword evidence="13" id="KW-1185">Reference proteome</keyword>
<dbReference type="Pfam" id="PF02463">
    <property type="entry name" value="SMC_N"/>
    <property type="match status" value="1"/>
</dbReference>
<evidence type="ECO:0000256" key="7">
    <source>
        <dbReference type="ARBA" id="ARBA00023204"/>
    </source>
</evidence>
<dbReference type="KEGG" id="tfa:BW733_14960"/>
<keyword evidence="10" id="KW-0175">Coiled coil</keyword>
<keyword evidence="6" id="KW-0067">ATP-binding</keyword>
<feature type="domain" description="RecF/RecN/SMC N-terminal" evidence="11">
    <location>
        <begin position="2"/>
        <end position="511"/>
    </location>
</feature>
<dbReference type="GO" id="GO:0005524">
    <property type="term" value="F:ATP binding"/>
    <property type="evidence" value="ECO:0007669"/>
    <property type="project" value="UniProtKB-KW"/>
</dbReference>
<evidence type="ECO:0000256" key="2">
    <source>
        <dbReference type="ARBA" id="ARBA00009441"/>
    </source>
</evidence>
<dbReference type="PIRSF" id="PIRSF003128">
    <property type="entry name" value="RecN"/>
    <property type="match status" value="1"/>
</dbReference>
<dbReference type="SUPFAM" id="SSF52540">
    <property type="entry name" value="P-loop containing nucleoside triphosphate hydrolases"/>
    <property type="match status" value="1"/>
</dbReference>
<dbReference type="GO" id="GO:0006310">
    <property type="term" value="P:DNA recombination"/>
    <property type="evidence" value="ECO:0007669"/>
    <property type="project" value="InterPro"/>
</dbReference>
<dbReference type="GO" id="GO:0043590">
    <property type="term" value="C:bacterial nucleoid"/>
    <property type="evidence" value="ECO:0007669"/>
    <property type="project" value="TreeGrafter"/>
</dbReference>
<evidence type="ECO:0000313" key="12">
    <source>
        <dbReference type="EMBL" id="AQP51928.1"/>
    </source>
</evidence>
<keyword evidence="7 9" id="KW-0234">DNA repair</keyword>
<evidence type="ECO:0000256" key="1">
    <source>
        <dbReference type="ARBA" id="ARBA00003618"/>
    </source>
</evidence>
<evidence type="ECO:0000259" key="11">
    <source>
        <dbReference type="Pfam" id="PF02463"/>
    </source>
</evidence>
<gene>
    <name evidence="12" type="ORF">BW733_14960</name>
</gene>
<protein>
    <recommendedName>
        <fullName evidence="3 9">DNA repair protein RecN</fullName>
    </recommendedName>
    <alternativeName>
        <fullName evidence="8 9">Recombination protein N</fullName>
    </alternativeName>
</protein>
<dbReference type="CDD" id="cd03241">
    <property type="entry name" value="ABC_RecN"/>
    <property type="match status" value="1"/>
</dbReference>
<dbReference type="EMBL" id="CP019607">
    <property type="protein sequence ID" value="AQP51928.1"/>
    <property type="molecule type" value="Genomic_DNA"/>
</dbReference>
<dbReference type="NCBIfam" id="TIGR00634">
    <property type="entry name" value="recN"/>
    <property type="match status" value="1"/>
</dbReference>
<dbReference type="GO" id="GO:0006281">
    <property type="term" value="P:DNA repair"/>
    <property type="evidence" value="ECO:0007669"/>
    <property type="project" value="UniProtKB-KW"/>
</dbReference>
<dbReference type="RefSeq" id="WP_077351677.1">
    <property type="nucleotide sequence ID" value="NZ_CP019607.1"/>
</dbReference>
<feature type="coiled-coil region" evidence="10">
    <location>
        <begin position="157"/>
        <end position="184"/>
    </location>
</feature>
<evidence type="ECO:0000256" key="5">
    <source>
        <dbReference type="ARBA" id="ARBA00022763"/>
    </source>
</evidence>
<evidence type="ECO:0000313" key="13">
    <source>
        <dbReference type="Proteomes" id="UP000188235"/>
    </source>
</evidence>
<dbReference type="GO" id="GO:0009432">
    <property type="term" value="P:SOS response"/>
    <property type="evidence" value="ECO:0007669"/>
    <property type="project" value="TreeGrafter"/>
</dbReference>
<evidence type="ECO:0000256" key="4">
    <source>
        <dbReference type="ARBA" id="ARBA00022741"/>
    </source>
</evidence>
<sequence length="557" mass="58441">MLTSLRLDAFGVVDASELELGPGLTALTGETGAGKTMIVSGLGHLLGARADAGIVRRGADRAVVEGRWEVPEGFADRVAEAGGDVEDGELITLRQVNANGRSRAVVGGAAVPVSTLGELLSEIATIHGQSGQMRLSTPERQRELLDARARPEELPRYQANFAERRSAAAELERLEAEAMARAREADMLRFGLDEIDTVTPQPGEDDALASEQAKLMDLDELRRLAGESHEALSGSETDYDAPSVVSLTGTARKQLADLADRDPAAAQLSARATELGMLATDLAAEVAGYLDDLVADPARLEAVGERRQQLAGLTRKYGATIDEVIAWAASSAARLADLDGSDDRIVALRARIAELDALLASDAAAISKARHAAAGELADAVKLELAALAMPHAELRFDISDAQLGPHGADRIELLFSANPGSAPAPLGKVASGGELSRVRLALEVVLAEAEQGHTFVFDEVDAGVGGAVGLEIGRRLQRLASTSQVIVVTHLAQVAAFADAHFVVAKASDGQVTTSGVRRLGDEERRLELARMMGGSTDSQAGIEHAAELLDSARRA</sequence>
<accession>A0A1Q2D0K0</accession>
<dbReference type="FunFam" id="3.40.50.300:FF:000356">
    <property type="entry name" value="DNA repair protein RecN"/>
    <property type="match status" value="1"/>
</dbReference>
<name>A0A1Q2D0K0_9ACTN</name>
<keyword evidence="5 9" id="KW-0227">DNA damage</keyword>
<dbReference type="InterPro" id="IPR027417">
    <property type="entry name" value="P-loop_NTPase"/>
</dbReference>
<dbReference type="Proteomes" id="UP000188235">
    <property type="component" value="Chromosome"/>
</dbReference>
<dbReference type="InterPro" id="IPR003395">
    <property type="entry name" value="RecF/RecN/SMC_N"/>
</dbReference>
<dbReference type="Gene3D" id="3.40.50.300">
    <property type="entry name" value="P-loop containing nucleotide triphosphate hydrolases"/>
    <property type="match status" value="2"/>
</dbReference>
<evidence type="ECO:0000256" key="10">
    <source>
        <dbReference type="SAM" id="Coils"/>
    </source>
</evidence>
<evidence type="ECO:0000256" key="3">
    <source>
        <dbReference type="ARBA" id="ARBA00021315"/>
    </source>
</evidence>
<dbReference type="AlphaFoldDB" id="A0A1Q2D0K0"/>